<evidence type="ECO:0000256" key="1">
    <source>
        <dbReference type="SAM" id="Phobius"/>
    </source>
</evidence>
<proteinExistence type="predicted"/>
<feature type="transmembrane region" description="Helical" evidence="1">
    <location>
        <begin position="85"/>
        <end position="110"/>
    </location>
</feature>
<keyword evidence="1" id="KW-0472">Membrane</keyword>
<name>A0ABX1S5X8_9PSEU</name>
<feature type="transmembrane region" description="Helical" evidence="1">
    <location>
        <begin position="44"/>
        <end position="64"/>
    </location>
</feature>
<dbReference type="Proteomes" id="UP000820669">
    <property type="component" value="Unassembled WGS sequence"/>
</dbReference>
<feature type="transmembrane region" description="Helical" evidence="1">
    <location>
        <begin position="116"/>
        <end position="136"/>
    </location>
</feature>
<keyword evidence="3" id="KW-1185">Reference proteome</keyword>
<reference evidence="2 3" key="1">
    <citation type="submission" date="2020-04" db="EMBL/GenBank/DDBJ databases">
        <authorList>
            <person name="Klaysubun C."/>
            <person name="Duangmal K."/>
            <person name="Lipun K."/>
        </authorList>
    </citation>
    <scope>NUCLEOTIDE SEQUENCE [LARGE SCALE GENOMIC DNA]</scope>
    <source>
        <strain evidence="2 3">K10HN5</strain>
    </source>
</reference>
<evidence type="ECO:0000313" key="3">
    <source>
        <dbReference type="Proteomes" id="UP000820669"/>
    </source>
</evidence>
<evidence type="ECO:0000313" key="2">
    <source>
        <dbReference type="EMBL" id="NMH95761.1"/>
    </source>
</evidence>
<comment type="caution">
    <text evidence="2">The sequence shown here is derived from an EMBL/GenBank/DDBJ whole genome shotgun (WGS) entry which is preliminary data.</text>
</comment>
<dbReference type="EMBL" id="JAAXLA010000001">
    <property type="protein sequence ID" value="NMH95761.1"/>
    <property type="molecule type" value="Genomic_DNA"/>
</dbReference>
<protein>
    <recommendedName>
        <fullName evidence="4">Integral membrane protein</fullName>
    </recommendedName>
</protein>
<feature type="transmembrane region" description="Helical" evidence="1">
    <location>
        <begin position="148"/>
        <end position="168"/>
    </location>
</feature>
<accession>A0ABX1S5X8</accession>
<keyword evidence="1" id="KW-1133">Transmembrane helix</keyword>
<sequence>MTRAGGPLTTGTWRERLLPANPADLYGLIVASAVMAVASETGSFVEIVASVLFTGVVFWLAEVYSRVLFAHVQAPVAKTWARIRAAFAGSSGLVVAAVVPLLGLLVAGLLGAEPSVAANAGLLVATALLFWLGWVAAGHAERHGMRRFGSAAVTAALGLVMIALKSLLHH</sequence>
<keyword evidence="1" id="KW-0812">Transmembrane</keyword>
<evidence type="ECO:0008006" key="4">
    <source>
        <dbReference type="Google" id="ProtNLM"/>
    </source>
</evidence>
<gene>
    <name evidence="2" type="ORF">HF526_00240</name>
</gene>
<dbReference type="RefSeq" id="WP_169379140.1">
    <property type="nucleotide sequence ID" value="NZ_JAAXLA010000001.1"/>
</dbReference>
<organism evidence="2 3">
    <name type="scientific">Pseudonocardia acidicola</name>
    <dbReference type="NCBI Taxonomy" id="2724939"/>
    <lineage>
        <taxon>Bacteria</taxon>
        <taxon>Bacillati</taxon>
        <taxon>Actinomycetota</taxon>
        <taxon>Actinomycetes</taxon>
        <taxon>Pseudonocardiales</taxon>
        <taxon>Pseudonocardiaceae</taxon>
        <taxon>Pseudonocardia</taxon>
    </lineage>
</organism>